<protein>
    <recommendedName>
        <fullName evidence="5">Lipoprotein</fullName>
    </recommendedName>
</protein>
<organism evidence="3 4">
    <name type="scientific">Mangrovihabitans endophyticus</name>
    <dbReference type="NCBI Taxonomy" id="1751298"/>
    <lineage>
        <taxon>Bacteria</taxon>
        <taxon>Bacillati</taxon>
        <taxon>Actinomycetota</taxon>
        <taxon>Actinomycetes</taxon>
        <taxon>Micromonosporales</taxon>
        <taxon>Micromonosporaceae</taxon>
        <taxon>Mangrovihabitans</taxon>
    </lineage>
</organism>
<evidence type="ECO:0000313" key="4">
    <source>
        <dbReference type="Proteomes" id="UP000656042"/>
    </source>
</evidence>
<gene>
    <name evidence="3" type="ORF">GCM10012284_21880</name>
</gene>
<evidence type="ECO:0000313" key="3">
    <source>
        <dbReference type="EMBL" id="GGK87439.1"/>
    </source>
</evidence>
<feature type="chain" id="PRO_5038734974" description="Lipoprotein" evidence="2">
    <location>
        <begin position="30"/>
        <end position="144"/>
    </location>
</feature>
<reference evidence="3" key="1">
    <citation type="journal article" date="2014" name="Int. J. Syst. Evol. Microbiol.">
        <title>Complete genome sequence of Corynebacterium casei LMG S-19264T (=DSM 44701T), isolated from a smear-ripened cheese.</title>
        <authorList>
            <consortium name="US DOE Joint Genome Institute (JGI-PGF)"/>
            <person name="Walter F."/>
            <person name="Albersmeier A."/>
            <person name="Kalinowski J."/>
            <person name="Ruckert C."/>
        </authorList>
    </citation>
    <scope>NUCLEOTIDE SEQUENCE</scope>
    <source>
        <strain evidence="3">CGMCC 4.7299</strain>
    </source>
</reference>
<dbReference type="EMBL" id="BMMX01000006">
    <property type="protein sequence ID" value="GGK87439.1"/>
    <property type="molecule type" value="Genomic_DNA"/>
</dbReference>
<evidence type="ECO:0000256" key="1">
    <source>
        <dbReference type="SAM" id="MobiDB-lite"/>
    </source>
</evidence>
<dbReference type="Proteomes" id="UP000656042">
    <property type="component" value="Unassembled WGS sequence"/>
</dbReference>
<sequence length="144" mass="13842">MVARSLSAPALFVRLLLAGGIALTGTACSPDGATDASAASAAPGGMDDLQPTSSDAPGVDACSLLKRAVDEGTLMEPGVVDAIVRISGRADAPVADAGRRLAAAYASAAGAHGTEDEPDAVAGVSAAGADMSSVCTDSGLETVG</sequence>
<reference evidence="3" key="2">
    <citation type="submission" date="2020-09" db="EMBL/GenBank/DDBJ databases">
        <authorList>
            <person name="Sun Q."/>
            <person name="Zhou Y."/>
        </authorList>
    </citation>
    <scope>NUCLEOTIDE SEQUENCE</scope>
    <source>
        <strain evidence="3">CGMCC 4.7299</strain>
    </source>
</reference>
<name>A0A8J3BZ67_9ACTN</name>
<feature type="region of interest" description="Disordered" evidence="1">
    <location>
        <begin position="32"/>
        <end position="57"/>
    </location>
</feature>
<accession>A0A8J3BZ67</accession>
<keyword evidence="4" id="KW-1185">Reference proteome</keyword>
<dbReference type="PROSITE" id="PS51257">
    <property type="entry name" value="PROKAR_LIPOPROTEIN"/>
    <property type="match status" value="1"/>
</dbReference>
<evidence type="ECO:0008006" key="5">
    <source>
        <dbReference type="Google" id="ProtNLM"/>
    </source>
</evidence>
<dbReference type="AlphaFoldDB" id="A0A8J3BZ67"/>
<keyword evidence="2" id="KW-0732">Signal</keyword>
<evidence type="ECO:0000256" key="2">
    <source>
        <dbReference type="SAM" id="SignalP"/>
    </source>
</evidence>
<feature type="compositionally biased region" description="Low complexity" evidence="1">
    <location>
        <begin position="32"/>
        <end position="48"/>
    </location>
</feature>
<proteinExistence type="predicted"/>
<feature type="signal peptide" evidence="2">
    <location>
        <begin position="1"/>
        <end position="29"/>
    </location>
</feature>
<comment type="caution">
    <text evidence="3">The sequence shown here is derived from an EMBL/GenBank/DDBJ whole genome shotgun (WGS) entry which is preliminary data.</text>
</comment>